<gene>
    <name evidence="12" type="ORF">PV04_05202</name>
</gene>
<dbReference type="EC" id="2.3.2.31" evidence="2"/>
<dbReference type="Proteomes" id="UP000054266">
    <property type="component" value="Unassembled WGS sequence"/>
</dbReference>
<dbReference type="CDD" id="cd20335">
    <property type="entry name" value="BRcat_RBR"/>
    <property type="match status" value="1"/>
</dbReference>
<keyword evidence="8" id="KW-0862">Zinc</keyword>
<feature type="region of interest" description="Disordered" evidence="10">
    <location>
        <begin position="1009"/>
        <end position="1062"/>
    </location>
</feature>
<dbReference type="PROSITE" id="PS51873">
    <property type="entry name" value="TRIAD"/>
    <property type="match status" value="1"/>
</dbReference>
<evidence type="ECO:0000256" key="3">
    <source>
        <dbReference type="ARBA" id="ARBA00022679"/>
    </source>
</evidence>
<keyword evidence="13" id="KW-1185">Reference proteome</keyword>
<dbReference type="AlphaFoldDB" id="A0A0D2FRZ4"/>
<dbReference type="InterPro" id="IPR044066">
    <property type="entry name" value="TRIAD_supradom"/>
</dbReference>
<feature type="compositionally biased region" description="Low complexity" evidence="10">
    <location>
        <begin position="947"/>
        <end position="992"/>
    </location>
</feature>
<feature type="compositionally biased region" description="Basic residues" evidence="10">
    <location>
        <begin position="848"/>
        <end position="860"/>
    </location>
</feature>
<evidence type="ECO:0000256" key="9">
    <source>
        <dbReference type="SAM" id="Coils"/>
    </source>
</evidence>
<dbReference type="Pfam" id="PF01485">
    <property type="entry name" value="IBR"/>
    <property type="match status" value="1"/>
</dbReference>
<dbReference type="CDD" id="cd22584">
    <property type="entry name" value="Rcat_RBR_unk"/>
    <property type="match status" value="1"/>
</dbReference>
<feature type="compositionally biased region" description="Polar residues" evidence="10">
    <location>
        <begin position="894"/>
        <end position="917"/>
    </location>
</feature>
<dbReference type="InterPro" id="IPR017907">
    <property type="entry name" value="Znf_RING_CS"/>
</dbReference>
<feature type="region of interest" description="Disordered" evidence="10">
    <location>
        <begin position="117"/>
        <end position="183"/>
    </location>
</feature>
<proteinExistence type="predicted"/>
<feature type="compositionally biased region" description="Basic and acidic residues" evidence="10">
    <location>
        <begin position="754"/>
        <end position="763"/>
    </location>
</feature>
<accession>A0A0D2FRZ4</accession>
<feature type="compositionally biased region" description="Polar residues" evidence="10">
    <location>
        <begin position="766"/>
        <end position="776"/>
    </location>
</feature>
<name>A0A0D2FRZ4_9EURO</name>
<evidence type="ECO:0000256" key="5">
    <source>
        <dbReference type="ARBA" id="ARBA00022737"/>
    </source>
</evidence>
<dbReference type="PROSITE" id="PS00518">
    <property type="entry name" value="ZF_RING_1"/>
    <property type="match status" value="1"/>
</dbReference>
<evidence type="ECO:0000259" key="11">
    <source>
        <dbReference type="PROSITE" id="PS51873"/>
    </source>
</evidence>
<evidence type="ECO:0000256" key="1">
    <source>
        <dbReference type="ARBA" id="ARBA00001798"/>
    </source>
</evidence>
<feature type="region of interest" description="Disordered" evidence="10">
    <location>
        <begin position="754"/>
        <end position="776"/>
    </location>
</feature>
<keyword evidence="4" id="KW-0479">Metal-binding</keyword>
<dbReference type="SUPFAM" id="SSF57850">
    <property type="entry name" value="RING/U-box"/>
    <property type="match status" value="2"/>
</dbReference>
<dbReference type="STRING" id="5601.A0A0D2FRZ4"/>
<sequence length="1062" mass="119320">MLFAFFVLSIVCLLASLIVRLYLNMSHRSNEAPSSHRPQFLPVWEAFRSSSLDLQPQSDWARQKIPPELQRVDNEEDVPEKLKEILAWSLQLDAARRSTMPGFSTLQQRIGVNALNSVRPDSAGDSKAESIRLPASPTPTGNGDTTYNATRDPHGNVAGNPPEPYTGRSEQFSEKRRTKPRNVSSNVFASTLDLFASFKGKTIKEAPAAANPPKAMEKSQSTVECTSCFEETPGSESSKLLCNHSYCKPCLKTLITTALENEASFPPKCCLTPVPLPTIMSTLDARHRNTFREKAAEFSIPPQERWYCPNSKCLKWIRPSKLPRIPAWNERCPHCGTKICNICHGLAHKSSLECPHDSGLQATINLAELEGWRRCVKCRTMVERTQGCRHMTCKCGAQFCYTCGKKWRTCSCTETDEVNRQAELRRRRGERENARDVEAAELARVIAQVEEMEQQIVRERRREEERRESERRRQEAELARLEAEQLREQEAMRAEEARLEQHLQRILRLSVEESCGRLEHAWNETRLSQMYSLDNRHMAAERHHIQSRDEAMIQQTRENERTFQRMESNIKKRMSDEQERHTLESANFTSEQQNLEDDMFLEIQLHLRGKQDRETRERRLQARFQEQRWERHQQLLAKHELETQTLRTHAKMERQGLELANNSKMYKIEHNSRTAMENLSRDVVADRAWFDFLNQRRQNMVAAHRRLMLEALEGGQEPVGLTEEVAMTVGPFIADVQPGREVKVSQYLEAMEGMERSAREPWKETLSPSPTRSASPTYSFVQLATTSQQLLENLEAAPTPGNPGSPPAATASELLLSNSAFAWMTGATPEDGSQANNAAGSRAPGLSRSRRVSRHERPHPRTPISPSMANKPRNLRTSSEAPSSSQDGPAPNLPTLSISTEPTTQAHSLTTHETQQARVLGGLVPVVARTEDRRRRLMSALTHKRQSSSTSSASSSDSLLTPSTPYSTPTSPFASVSPSPTSHRSSATSRSSGDSLFLHSLIGAATTTAATATRPATATGAVSPSLPSAPYCKIGGTSEEERLSKPNRSLFRTPLQANSKPQ</sequence>
<dbReference type="InterPro" id="IPR002867">
    <property type="entry name" value="IBR_dom"/>
</dbReference>
<evidence type="ECO:0000256" key="7">
    <source>
        <dbReference type="ARBA" id="ARBA00022786"/>
    </source>
</evidence>
<dbReference type="EMBL" id="KN846958">
    <property type="protein sequence ID" value="KIW69320.1"/>
    <property type="molecule type" value="Genomic_DNA"/>
</dbReference>
<keyword evidence="6" id="KW-0863">Zinc-finger</keyword>
<feature type="compositionally biased region" description="Polar residues" evidence="10">
    <location>
        <begin position="138"/>
        <end position="149"/>
    </location>
</feature>
<protein>
    <recommendedName>
        <fullName evidence="2">RBR-type E3 ubiquitin transferase</fullName>
        <ecNumber evidence="2">2.3.2.31</ecNumber>
    </recommendedName>
</protein>
<evidence type="ECO:0000313" key="13">
    <source>
        <dbReference type="Proteomes" id="UP000054266"/>
    </source>
</evidence>
<feature type="compositionally biased region" description="Polar residues" evidence="10">
    <location>
        <begin position="875"/>
        <end position="887"/>
    </location>
</feature>
<dbReference type="HOGENOM" id="CLU_010209_0_0_1"/>
<dbReference type="Gene3D" id="3.30.40.10">
    <property type="entry name" value="Zinc/RING finger domain, C3HC4 (zinc finger)"/>
    <property type="match status" value="1"/>
</dbReference>
<dbReference type="Gene3D" id="1.20.120.1750">
    <property type="match status" value="1"/>
</dbReference>
<keyword evidence="5" id="KW-0677">Repeat</keyword>
<evidence type="ECO:0000313" key="12">
    <source>
        <dbReference type="EMBL" id="KIW69320.1"/>
    </source>
</evidence>
<comment type="catalytic activity">
    <reaction evidence="1">
        <text>[E2 ubiquitin-conjugating enzyme]-S-ubiquitinyl-L-cysteine + [acceptor protein]-L-lysine = [E2 ubiquitin-conjugating enzyme]-L-cysteine + [acceptor protein]-N(6)-ubiquitinyl-L-lysine.</text>
        <dbReference type="EC" id="2.3.2.31"/>
    </reaction>
</comment>
<dbReference type="GO" id="GO:0016567">
    <property type="term" value="P:protein ubiquitination"/>
    <property type="evidence" value="ECO:0007669"/>
    <property type="project" value="InterPro"/>
</dbReference>
<evidence type="ECO:0000256" key="2">
    <source>
        <dbReference type="ARBA" id="ARBA00012251"/>
    </source>
</evidence>
<dbReference type="InterPro" id="IPR031127">
    <property type="entry name" value="E3_UB_ligase_RBR"/>
</dbReference>
<keyword evidence="9" id="KW-0175">Coiled coil</keyword>
<dbReference type="InterPro" id="IPR013083">
    <property type="entry name" value="Znf_RING/FYVE/PHD"/>
</dbReference>
<feature type="region of interest" description="Disordered" evidence="10">
    <location>
        <begin position="940"/>
        <end position="993"/>
    </location>
</feature>
<evidence type="ECO:0000256" key="4">
    <source>
        <dbReference type="ARBA" id="ARBA00022723"/>
    </source>
</evidence>
<keyword evidence="7" id="KW-0833">Ubl conjugation pathway</keyword>
<evidence type="ECO:0000256" key="10">
    <source>
        <dbReference type="SAM" id="MobiDB-lite"/>
    </source>
</evidence>
<keyword evidence="3" id="KW-0808">Transferase</keyword>
<feature type="region of interest" description="Disordered" evidence="10">
    <location>
        <begin position="825"/>
        <end position="921"/>
    </location>
</feature>
<dbReference type="PANTHER" id="PTHR11685">
    <property type="entry name" value="RBR FAMILY RING FINGER AND IBR DOMAIN-CONTAINING"/>
    <property type="match status" value="1"/>
</dbReference>
<organism evidence="12 13">
    <name type="scientific">Phialophora macrospora</name>
    <dbReference type="NCBI Taxonomy" id="1851006"/>
    <lineage>
        <taxon>Eukaryota</taxon>
        <taxon>Fungi</taxon>
        <taxon>Dikarya</taxon>
        <taxon>Ascomycota</taxon>
        <taxon>Pezizomycotina</taxon>
        <taxon>Eurotiomycetes</taxon>
        <taxon>Chaetothyriomycetidae</taxon>
        <taxon>Chaetothyriales</taxon>
        <taxon>Herpotrichiellaceae</taxon>
        <taxon>Phialophora</taxon>
    </lineage>
</organism>
<dbReference type="GO" id="GO:0008270">
    <property type="term" value="F:zinc ion binding"/>
    <property type="evidence" value="ECO:0007669"/>
    <property type="project" value="UniProtKB-KW"/>
</dbReference>
<feature type="compositionally biased region" description="Low complexity" evidence="10">
    <location>
        <begin position="1009"/>
        <end position="1019"/>
    </location>
</feature>
<evidence type="ECO:0000256" key="8">
    <source>
        <dbReference type="ARBA" id="ARBA00022833"/>
    </source>
</evidence>
<feature type="coiled-coil region" evidence="9">
    <location>
        <begin position="435"/>
        <end position="512"/>
    </location>
</feature>
<dbReference type="GO" id="GO:0061630">
    <property type="term" value="F:ubiquitin protein ligase activity"/>
    <property type="evidence" value="ECO:0007669"/>
    <property type="project" value="UniProtKB-EC"/>
</dbReference>
<evidence type="ECO:0000256" key="6">
    <source>
        <dbReference type="ARBA" id="ARBA00022771"/>
    </source>
</evidence>
<feature type="domain" description="RING-type" evidence="11">
    <location>
        <begin position="221"/>
        <end position="416"/>
    </location>
</feature>
<reference evidence="12 13" key="1">
    <citation type="submission" date="2015-01" db="EMBL/GenBank/DDBJ databases">
        <title>The Genome Sequence of Capronia semiimmersa CBS27337.</title>
        <authorList>
            <consortium name="The Broad Institute Genomics Platform"/>
            <person name="Cuomo C."/>
            <person name="de Hoog S."/>
            <person name="Gorbushina A."/>
            <person name="Stielow B."/>
            <person name="Teixiera M."/>
            <person name="Abouelleil A."/>
            <person name="Chapman S.B."/>
            <person name="Priest M."/>
            <person name="Young S.K."/>
            <person name="Wortman J."/>
            <person name="Nusbaum C."/>
            <person name="Birren B."/>
        </authorList>
    </citation>
    <scope>NUCLEOTIDE SEQUENCE [LARGE SCALE GENOMIC DNA]</scope>
    <source>
        <strain evidence="12 13">CBS 27337</strain>
    </source>
</reference>